<keyword evidence="3" id="KW-1185">Reference proteome</keyword>
<dbReference type="Proteomes" id="UP001431429">
    <property type="component" value="Unassembled WGS sequence"/>
</dbReference>
<keyword evidence="1 2" id="KW-0808">Transferase</keyword>
<comment type="caution">
    <text evidence="2">The sequence shown here is derived from an EMBL/GenBank/DDBJ whole genome shotgun (WGS) entry which is preliminary data.</text>
</comment>
<dbReference type="PANTHER" id="PTHR48207">
    <property type="entry name" value="SUCCINATE--HYDROXYMETHYLGLUTARATE COA-TRANSFERASE"/>
    <property type="match status" value="1"/>
</dbReference>
<dbReference type="InterPro" id="IPR023606">
    <property type="entry name" value="CoA-Trfase_III_dom_1_sf"/>
</dbReference>
<dbReference type="Pfam" id="PF02515">
    <property type="entry name" value="CoA_transf_3"/>
    <property type="match status" value="1"/>
</dbReference>
<name>A0ABT0UY90_9ACTN</name>
<dbReference type="GO" id="GO:0016740">
    <property type="term" value="F:transferase activity"/>
    <property type="evidence" value="ECO:0007669"/>
    <property type="project" value="UniProtKB-KW"/>
</dbReference>
<evidence type="ECO:0000256" key="1">
    <source>
        <dbReference type="ARBA" id="ARBA00022679"/>
    </source>
</evidence>
<dbReference type="RefSeq" id="WP_250923693.1">
    <property type="nucleotide sequence ID" value="NZ_JAMQAW010000072.1"/>
</dbReference>
<dbReference type="Gene3D" id="3.40.50.10540">
    <property type="entry name" value="Crotonobetainyl-coa:carnitine coa-transferase, domain 1"/>
    <property type="match status" value="1"/>
</dbReference>
<dbReference type="EMBL" id="JAMQAW010000072">
    <property type="protein sequence ID" value="MCM2393392.1"/>
    <property type="molecule type" value="Genomic_DNA"/>
</dbReference>
<gene>
    <name evidence="2" type="ORF">NBG84_34835</name>
</gene>
<dbReference type="Gene3D" id="3.30.1540.10">
    <property type="entry name" value="formyl-coa transferase, domain 3"/>
    <property type="match status" value="1"/>
</dbReference>
<dbReference type="InterPro" id="IPR003673">
    <property type="entry name" value="CoA-Trfase_fam_III"/>
</dbReference>
<evidence type="ECO:0000313" key="2">
    <source>
        <dbReference type="EMBL" id="MCM2393392.1"/>
    </source>
</evidence>
<evidence type="ECO:0000313" key="3">
    <source>
        <dbReference type="Proteomes" id="UP001431429"/>
    </source>
</evidence>
<accession>A0ABT0UY90</accession>
<dbReference type="InterPro" id="IPR050483">
    <property type="entry name" value="CoA-transferase_III_domain"/>
</dbReference>
<dbReference type="InterPro" id="IPR044855">
    <property type="entry name" value="CoA-Trfase_III_dom3_sf"/>
</dbReference>
<dbReference type="SUPFAM" id="SSF89796">
    <property type="entry name" value="CoA-transferase family III (CaiB/BaiF)"/>
    <property type="match status" value="1"/>
</dbReference>
<proteinExistence type="predicted"/>
<sequence length="410" mass="43576">MTAPEGPLTGLTVLDLSRMLAGPYCTMVLADLGATVLKVEPPFGDMIRDQGPYADGDELRAYGGYFQSVNRNKQGLVVDITRPEGPEVIRRLATTADILVENFRPGVMERKGIGYERLAEANPRLIYTAIRGFGDPRTGASPVQDWPSFDIVAQAMGGLLGITGPAGGPAVKTGPGFGDILPALFAATGTLAAVHERERTGRGRFVDVGMYDAVVAACERIVYQYSYNGVVAGPEGNAHPLLCPFGVFPARDGHIALAAAPADHHWVLLCEAMGLPELGRDPRYAGNLDRVARQAEVQGIVGEWTSRHTRAELTEALGGKVPFGPVNTADTLFDDPHLKARAMLQQVQHPGLERPVTIAATPIRYANGAEPAVHRAPLLGEHTDAVLRGAGYNDQEIEALRAAGVVAGPA</sequence>
<reference evidence="2" key="1">
    <citation type="submission" date="2022-06" db="EMBL/GenBank/DDBJ databases">
        <title>Genome public.</title>
        <authorList>
            <person name="Sun Q."/>
        </authorList>
    </citation>
    <scope>NUCLEOTIDE SEQUENCE</scope>
    <source>
        <strain evidence="2">CWNU-1</strain>
    </source>
</reference>
<organism evidence="2 3">
    <name type="scientific">Streptomyces albipurpureus</name>
    <dbReference type="NCBI Taxonomy" id="2897419"/>
    <lineage>
        <taxon>Bacteria</taxon>
        <taxon>Bacillati</taxon>
        <taxon>Actinomycetota</taxon>
        <taxon>Actinomycetes</taxon>
        <taxon>Kitasatosporales</taxon>
        <taxon>Streptomycetaceae</taxon>
        <taxon>Streptomyces</taxon>
    </lineage>
</organism>
<protein>
    <submittedName>
        <fullName evidence="2">CoA transferase</fullName>
    </submittedName>
</protein>
<dbReference type="PANTHER" id="PTHR48207:SF3">
    <property type="entry name" value="SUCCINATE--HYDROXYMETHYLGLUTARATE COA-TRANSFERASE"/>
    <property type="match status" value="1"/>
</dbReference>